<name>A0ABV6P0J2_9ACTN</name>
<keyword evidence="2" id="KW-1185">Reference proteome</keyword>
<comment type="caution">
    <text evidence="1">The sequence shown here is derived from an EMBL/GenBank/DDBJ whole genome shotgun (WGS) entry which is preliminary data.</text>
</comment>
<gene>
    <name evidence="1" type="ORF">ACFFHU_17985</name>
</gene>
<reference evidence="1 2" key="1">
    <citation type="submission" date="2024-09" db="EMBL/GenBank/DDBJ databases">
        <authorList>
            <person name="Sun Q."/>
            <person name="Mori K."/>
        </authorList>
    </citation>
    <scope>NUCLEOTIDE SEQUENCE [LARGE SCALE GENOMIC DNA]</scope>
    <source>
        <strain evidence="1 2">TBRC 2205</strain>
    </source>
</reference>
<dbReference type="SUPFAM" id="SSF54001">
    <property type="entry name" value="Cysteine proteinases"/>
    <property type="match status" value="1"/>
</dbReference>
<dbReference type="Gene3D" id="3.90.1720.10">
    <property type="entry name" value="endopeptidase domain like (from Nostoc punctiforme)"/>
    <property type="match status" value="1"/>
</dbReference>
<evidence type="ECO:0000313" key="2">
    <source>
        <dbReference type="Proteomes" id="UP001589894"/>
    </source>
</evidence>
<dbReference type="RefSeq" id="WP_377340378.1">
    <property type="nucleotide sequence ID" value="NZ_JBHLUE010000016.1"/>
</dbReference>
<proteinExistence type="predicted"/>
<dbReference type="InterPro" id="IPR038765">
    <property type="entry name" value="Papain-like_cys_pep_sf"/>
</dbReference>
<accession>A0ABV6P0J2</accession>
<protein>
    <recommendedName>
        <fullName evidence="3">Guanylate cyclase</fullName>
    </recommendedName>
</protein>
<dbReference type="EMBL" id="JBHLUE010000016">
    <property type="protein sequence ID" value="MFC0566017.1"/>
    <property type="molecule type" value="Genomic_DNA"/>
</dbReference>
<sequence length="278" mass="29986">MADTSISLDEAVELARTGDVWVFRGRSMPDRAIQFTTNSPVNHVGMSVVLEDLPPLMWHAELGRSLPDLWSGTRQRGVQLHDLRDAVCVWANRYGQRAWLRQLEPPAGREMEDAVLRTVARLDGTPFPSSARLAWRWVYGRVPAVRLPGRPDPRPGRAAGGPFPGRAGGGLFSGRAGGGLFSGRAVGGLLPGRAVGGPRRAEGAVDPSARPPAQVRDSALETAYCAEVVAVTYEEMGLLPAGRRPNWYDPGRFWSGDDLALTGGARLGAEIAVRIPPR</sequence>
<organism evidence="1 2">
    <name type="scientific">Plantactinospora siamensis</name>
    <dbReference type="NCBI Taxonomy" id="555372"/>
    <lineage>
        <taxon>Bacteria</taxon>
        <taxon>Bacillati</taxon>
        <taxon>Actinomycetota</taxon>
        <taxon>Actinomycetes</taxon>
        <taxon>Micromonosporales</taxon>
        <taxon>Micromonosporaceae</taxon>
        <taxon>Plantactinospora</taxon>
    </lineage>
</organism>
<evidence type="ECO:0000313" key="1">
    <source>
        <dbReference type="EMBL" id="MFC0566017.1"/>
    </source>
</evidence>
<evidence type="ECO:0008006" key="3">
    <source>
        <dbReference type="Google" id="ProtNLM"/>
    </source>
</evidence>
<dbReference type="Proteomes" id="UP001589894">
    <property type="component" value="Unassembled WGS sequence"/>
</dbReference>